<dbReference type="AlphaFoldDB" id="A0A3A9Z757"/>
<dbReference type="Pfam" id="PF13563">
    <property type="entry name" value="2_5_RNA_ligase2"/>
    <property type="match status" value="1"/>
</dbReference>
<keyword evidence="1 2" id="KW-0378">Hydrolase</keyword>
<feature type="active site" description="Proton donor" evidence="2">
    <location>
        <position position="42"/>
    </location>
</feature>
<feature type="short sequence motif" description="HXTX 2" evidence="2">
    <location>
        <begin position="126"/>
        <end position="129"/>
    </location>
</feature>
<dbReference type="Gene3D" id="3.90.1140.10">
    <property type="entry name" value="Cyclic phosphodiesterase"/>
    <property type="match status" value="1"/>
</dbReference>
<dbReference type="EC" id="3.1.4.58" evidence="2"/>
<dbReference type="PANTHER" id="PTHR35561">
    <property type="entry name" value="RNA 2',3'-CYCLIC PHOSPHODIESTERASE"/>
    <property type="match status" value="1"/>
</dbReference>
<evidence type="ECO:0000313" key="4">
    <source>
        <dbReference type="Proteomes" id="UP000272474"/>
    </source>
</evidence>
<comment type="function">
    <text evidence="2">Hydrolyzes RNA 2',3'-cyclic phosphodiester to an RNA 2'-phosphomonoester.</text>
</comment>
<feature type="active site" description="Proton acceptor" evidence="2">
    <location>
        <position position="126"/>
    </location>
</feature>
<evidence type="ECO:0000256" key="2">
    <source>
        <dbReference type="HAMAP-Rule" id="MF_01940"/>
    </source>
</evidence>
<evidence type="ECO:0000256" key="1">
    <source>
        <dbReference type="ARBA" id="ARBA00022801"/>
    </source>
</evidence>
<evidence type="ECO:0000313" key="3">
    <source>
        <dbReference type="EMBL" id="RKN43879.1"/>
    </source>
</evidence>
<reference evidence="3 4" key="1">
    <citation type="journal article" date="2014" name="Int. J. Syst. Evol. Microbiol.">
        <title>Streptomyces hoynatensis sp. nov., isolated from deep marine sediment.</title>
        <authorList>
            <person name="Veyisoglu A."/>
            <person name="Sahin N."/>
        </authorList>
    </citation>
    <scope>NUCLEOTIDE SEQUENCE [LARGE SCALE GENOMIC DNA]</scope>
    <source>
        <strain evidence="3 4">KCTC 29097</strain>
    </source>
</reference>
<name>A0A3A9Z757_9ACTN</name>
<dbReference type="PANTHER" id="PTHR35561:SF1">
    <property type="entry name" value="RNA 2',3'-CYCLIC PHOSPHODIESTERASE"/>
    <property type="match status" value="1"/>
</dbReference>
<comment type="caution">
    <text evidence="3">The sequence shown here is derived from an EMBL/GenBank/DDBJ whole genome shotgun (WGS) entry which is preliminary data.</text>
</comment>
<comment type="caution">
    <text evidence="2">Lacks conserved residue(s) required for the propagation of feature annotation.</text>
</comment>
<sequence>MRLFAAVLPPAWALEELGAAVDPLRRLPDAGRLRWTERAGWHVVLAFYGEVPEERLPGLCRRLGLAARRHPPHELRLAGGGRFAERVLWAGLGGDLARLARLAASAAAAGRRAGAEVPEERTYRPHLTLARPRRGWRGGLDRYAARLADFAGGPWPLSEFTLLRSLPPAPGVPGAQPRYEPLATCPLTGTG</sequence>
<dbReference type="InterPro" id="IPR009097">
    <property type="entry name" value="Cyclic_Pdiesterase"/>
</dbReference>
<proteinExistence type="inferred from homology"/>
<dbReference type="SUPFAM" id="SSF55144">
    <property type="entry name" value="LigT-like"/>
    <property type="match status" value="1"/>
</dbReference>
<dbReference type="GO" id="GO:0008664">
    <property type="term" value="F:RNA 2',3'-cyclic 3'-phosphodiesterase activity"/>
    <property type="evidence" value="ECO:0007669"/>
    <property type="project" value="UniProtKB-EC"/>
</dbReference>
<organism evidence="3 4">
    <name type="scientific">Streptomyces hoynatensis</name>
    <dbReference type="NCBI Taxonomy" id="1141874"/>
    <lineage>
        <taxon>Bacteria</taxon>
        <taxon>Bacillati</taxon>
        <taxon>Actinomycetota</taxon>
        <taxon>Actinomycetes</taxon>
        <taxon>Kitasatosporales</taxon>
        <taxon>Streptomycetaceae</taxon>
        <taxon>Streptomyces</taxon>
    </lineage>
</organism>
<dbReference type="NCBIfam" id="TIGR02258">
    <property type="entry name" value="2_5_ligase"/>
    <property type="match status" value="1"/>
</dbReference>
<dbReference type="Proteomes" id="UP000272474">
    <property type="component" value="Unassembled WGS sequence"/>
</dbReference>
<dbReference type="RefSeq" id="WP_120677506.1">
    <property type="nucleotide sequence ID" value="NZ_RBAL01000004.1"/>
</dbReference>
<comment type="catalytic activity">
    <reaction evidence="2">
        <text>a 3'-end 2',3'-cyclophospho-ribonucleotide-RNA + H2O = a 3'-end 2'-phospho-ribonucleotide-RNA + H(+)</text>
        <dbReference type="Rhea" id="RHEA:11828"/>
        <dbReference type="Rhea" id="RHEA-COMP:10464"/>
        <dbReference type="Rhea" id="RHEA-COMP:17353"/>
        <dbReference type="ChEBI" id="CHEBI:15377"/>
        <dbReference type="ChEBI" id="CHEBI:15378"/>
        <dbReference type="ChEBI" id="CHEBI:83064"/>
        <dbReference type="ChEBI" id="CHEBI:173113"/>
        <dbReference type="EC" id="3.1.4.58"/>
    </reaction>
</comment>
<dbReference type="HAMAP" id="MF_01940">
    <property type="entry name" value="RNA_CPDase"/>
    <property type="match status" value="1"/>
</dbReference>
<gene>
    <name evidence="3" type="primary">thpR</name>
    <name evidence="3" type="ORF">D7294_09290</name>
</gene>
<comment type="similarity">
    <text evidence="2">Belongs to the 2H phosphoesterase superfamily. ThpR family.</text>
</comment>
<dbReference type="InterPro" id="IPR004175">
    <property type="entry name" value="RNA_CPDase"/>
</dbReference>
<keyword evidence="4" id="KW-1185">Reference proteome</keyword>
<dbReference type="OrthoDB" id="9787070at2"/>
<dbReference type="GO" id="GO:0004113">
    <property type="term" value="F:2',3'-cyclic-nucleotide 3'-phosphodiesterase activity"/>
    <property type="evidence" value="ECO:0007669"/>
    <property type="project" value="InterPro"/>
</dbReference>
<protein>
    <recommendedName>
        <fullName evidence="2">RNA 2',3'-cyclic phosphodiesterase</fullName>
        <shortName evidence="2">RNA 2',3'-CPDase</shortName>
        <ecNumber evidence="2">3.1.4.58</ecNumber>
    </recommendedName>
</protein>
<dbReference type="EMBL" id="RBAL01000004">
    <property type="protein sequence ID" value="RKN43879.1"/>
    <property type="molecule type" value="Genomic_DNA"/>
</dbReference>
<accession>A0A3A9Z757</accession>